<dbReference type="InterPro" id="IPR029057">
    <property type="entry name" value="PRTase-like"/>
</dbReference>
<keyword evidence="6" id="KW-0547">Nucleotide-binding</keyword>
<evidence type="ECO:0000256" key="3">
    <source>
        <dbReference type="ARBA" id="ARBA00005408"/>
    </source>
</evidence>
<dbReference type="GO" id="GO:0004849">
    <property type="term" value="F:uridine kinase activity"/>
    <property type="evidence" value="ECO:0007669"/>
    <property type="project" value="UniProtKB-EC"/>
</dbReference>
<dbReference type="NCBIfam" id="NF004018">
    <property type="entry name" value="PRK05480.1"/>
    <property type="match status" value="1"/>
</dbReference>
<evidence type="ECO:0000256" key="4">
    <source>
        <dbReference type="ARBA" id="ARBA00012137"/>
    </source>
</evidence>
<evidence type="ECO:0000256" key="9">
    <source>
        <dbReference type="ARBA" id="ARBA00047436"/>
    </source>
</evidence>
<comment type="pathway">
    <text evidence="1">Pyrimidine metabolism; UMP biosynthesis via salvage pathway; UMP from uridine: step 1/1.</text>
</comment>
<dbReference type="GO" id="GO:0044206">
    <property type="term" value="P:UMP salvage"/>
    <property type="evidence" value="ECO:0007669"/>
    <property type="project" value="UniProtKB-UniPathway"/>
</dbReference>
<evidence type="ECO:0000259" key="11">
    <source>
        <dbReference type="Pfam" id="PF00485"/>
    </source>
</evidence>
<dbReference type="InterPro" id="IPR006083">
    <property type="entry name" value="PRK/URK"/>
</dbReference>
<evidence type="ECO:0000256" key="1">
    <source>
        <dbReference type="ARBA" id="ARBA00004690"/>
    </source>
</evidence>
<keyword evidence="5" id="KW-0808">Transferase</keyword>
<dbReference type="CDD" id="cd06223">
    <property type="entry name" value="PRTases_typeI"/>
    <property type="match status" value="1"/>
</dbReference>
<comment type="catalytic activity">
    <reaction evidence="9">
        <text>cytidine + ATP = CMP + ADP + H(+)</text>
        <dbReference type="Rhea" id="RHEA:24674"/>
        <dbReference type="ChEBI" id="CHEBI:15378"/>
        <dbReference type="ChEBI" id="CHEBI:17562"/>
        <dbReference type="ChEBI" id="CHEBI:30616"/>
        <dbReference type="ChEBI" id="CHEBI:60377"/>
        <dbReference type="ChEBI" id="CHEBI:456216"/>
        <dbReference type="EC" id="2.7.1.48"/>
    </reaction>
</comment>
<dbReference type="CDD" id="cd02023">
    <property type="entry name" value="UMPK"/>
    <property type="match status" value="1"/>
</dbReference>
<dbReference type="PANTHER" id="PTHR10285">
    <property type="entry name" value="URIDINE KINASE"/>
    <property type="match status" value="1"/>
</dbReference>
<sequence length="523" mass="58577">MSTHDKPDNDITPLCNNAVSSESLPLDDLISVRSGSSSGTRSRTFSGSKSEDHVVRWNGKVFYTAGRPPWYDCTGAKLRKPFIIGIAGGSASGKTTVANRIIESLDIQWVTLLSMDSFYNVLSNKQHEAAAQNRYNFDHPDAFDFDLLHRTLMRLKEGKRVVNKIMYGASVLIFEGILAFHKREIMDIMDLKIFVDTDADTRLARRLQRDILERGRDINGVLEQYTSFVKPAFDSFIAPTMRYADIIIPRGGSNLVAIDLIVKHIKTRLLEHDCKNRAALANGQLLNCNGTLPPSLHVLKQGPQIRGLHALIRNRNATRCEFIFYSNRLMRLLIEHSLSLLPFEECIVETPQGTRYRGKRRKEKRICGISILRAGETMETALREVVKDCIISKILIQTNPQTLEPELYYLTLPKDIHLYQILLMDATVATGAAAMMAIRILLDHDVPEENITLVALLMAEGGVQSVAYAFPKVRLVTTAVDDRLSPNYHILPGIGNFGDRYFGTEMAGISNENSIGVASEDEN</sequence>
<evidence type="ECO:0000256" key="2">
    <source>
        <dbReference type="ARBA" id="ARBA00004784"/>
    </source>
</evidence>
<accession>A0A085MUX5</accession>
<dbReference type="EC" id="2.7.1.48" evidence="4"/>
<keyword evidence="7" id="KW-0418">Kinase</keyword>
<dbReference type="EMBL" id="KL363343">
    <property type="protein sequence ID" value="KFD47031.1"/>
    <property type="molecule type" value="Genomic_DNA"/>
</dbReference>
<evidence type="ECO:0000259" key="12">
    <source>
        <dbReference type="Pfam" id="PF14681"/>
    </source>
</evidence>
<evidence type="ECO:0000256" key="7">
    <source>
        <dbReference type="ARBA" id="ARBA00022777"/>
    </source>
</evidence>
<evidence type="ECO:0000313" key="13">
    <source>
        <dbReference type="EMBL" id="KFD47031.1"/>
    </source>
</evidence>
<reference evidence="14 15" key="1">
    <citation type="journal article" date="2014" name="Nat. Genet.">
        <title>Genome and transcriptome of the porcine whipworm Trichuris suis.</title>
        <authorList>
            <person name="Jex A.R."/>
            <person name="Nejsum P."/>
            <person name="Schwarz E.M."/>
            <person name="Hu L."/>
            <person name="Young N.D."/>
            <person name="Hall R.S."/>
            <person name="Korhonen P.K."/>
            <person name="Liao S."/>
            <person name="Thamsborg S."/>
            <person name="Xia J."/>
            <person name="Xu P."/>
            <person name="Wang S."/>
            <person name="Scheerlinck J.P."/>
            <person name="Hofmann A."/>
            <person name="Sternberg P.W."/>
            <person name="Wang J."/>
            <person name="Gasser R.B."/>
        </authorList>
    </citation>
    <scope>NUCLEOTIDE SEQUENCE [LARGE SCALE GENOMIC DNA]</scope>
    <source>
        <strain evidence="14">DCEP-RM93F</strain>
        <strain evidence="13">DCEP-RM93M</strain>
    </source>
</reference>
<dbReference type="FunFam" id="3.40.50.2020:FF:000010">
    <property type="entry name" value="Uridine-cytidine kinase"/>
    <property type="match status" value="1"/>
</dbReference>
<dbReference type="PRINTS" id="PR00988">
    <property type="entry name" value="URIDINKINASE"/>
</dbReference>
<dbReference type="InterPro" id="IPR000764">
    <property type="entry name" value="Uridine_kinase-like"/>
</dbReference>
<proteinExistence type="inferred from homology"/>
<dbReference type="Pfam" id="PF00485">
    <property type="entry name" value="PRK"/>
    <property type="match status" value="1"/>
</dbReference>
<keyword evidence="15" id="KW-1185">Reference proteome</keyword>
<dbReference type="Pfam" id="PF14681">
    <property type="entry name" value="UPRTase"/>
    <property type="match status" value="1"/>
</dbReference>
<dbReference type="Proteomes" id="UP000030758">
    <property type="component" value="Unassembled WGS sequence"/>
</dbReference>
<dbReference type="Gene3D" id="3.40.50.300">
    <property type="entry name" value="P-loop containing nucleotide triphosphate hydrolases"/>
    <property type="match status" value="1"/>
</dbReference>
<dbReference type="Proteomes" id="UP000030764">
    <property type="component" value="Unassembled WGS sequence"/>
</dbReference>
<dbReference type="GO" id="GO:0005524">
    <property type="term" value="F:ATP binding"/>
    <property type="evidence" value="ECO:0007669"/>
    <property type="project" value="UniProtKB-KW"/>
</dbReference>
<dbReference type="SUPFAM" id="SSF52540">
    <property type="entry name" value="P-loop containing nucleoside triphosphate hydrolases"/>
    <property type="match status" value="1"/>
</dbReference>
<keyword evidence="8" id="KW-0067">ATP-binding</keyword>
<evidence type="ECO:0000313" key="14">
    <source>
        <dbReference type="EMBL" id="KFD61021.1"/>
    </source>
</evidence>
<dbReference type="AlphaFoldDB" id="A0A085MUX5"/>
<comment type="catalytic activity">
    <reaction evidence="10">
        <text>uridine + ATP = UMP + ADP + H(+)</text>
        <dbReference type="Rhea" id="RHEA:16825"/>
        <dbReference type="ChEBI" id="CHEBI:15378"/>
        <dbReference type="ChEBI" id="CHEBI:16704"/>
        <dbReference type="ChEBI" id="CHEBI:30616"/>
        <dbReference type="ChEBI" id="CHEBI:57865"/>
        <dbReference type="ChEBI" id="CHEBI:456216"/>
        <dbReference type="EC" id="2.7.1.48"/>
    </reaction>
</comment>
<dbReference type="UniPathway" id="UPA00574">
    <property type="reaction ID" value="UER00637"/>
</dbReference>
<evidence type="ECO:0000256" key="5">
    <source>
        <dbReference type="ARBA" id="ARBA00022679"/>
    </source>
</evidence>
<comment type="pathway">
    <text evidence="2">Pyrimidine metabolism; CTP biosynthesis via salvage pathway; CTP from cytidine: step 1/3.</text>
</comment>
<dbReference type="InterPro" id="IPR000836">
    <property type="entry name" value="PRTase_dom"/>
</dbReference>
<feature type="domain" description="Phosphoribulokinase/uridine kinase" evidence="11">
    <location>
        <begin position="83"/>
        <end position="256"/>
    </location>
</feature>
<organism evidence="14">
    <name type="scientific">Trichuris suis</name>
    <name type="common">pig whipworm</name>
    <dbReference type="NCBI Taxonomy" id="68888"/>
    <lineage>
        <taxon>Eukaryota</taxon>
        <taxon>Metazoa</taxon>
        <taxon>Ecdysozoa</taxon>
        <taxon>Nematoda</taxon>
        <taxon>Enoplea</taxon>
        <taxon>Dorylaimia</taxon>
        <taxon>Trichinellida</taxon>
        <taxon>Trichuridae</taxon>
        <taxon>Trichuris</taxon>
    </lineage>
</organism>
<comment type="similarity">
    <text evidence="3">Belongs to the uridine kinase family.</text>
</comment>
<dbReference type="InterPro" id="IPR027417">
    <property type="entry name" value="P-loop_NTPase"/>
</dbReference>
<gene>
    <name evidence="13" type="ORF">M513_12113</name>
    <name evidence="14" type="ORF">M514_12113</name>
</gene>
<name>A0A085MUX5_9BILA</name>
<dbReference type="SUPFAM" id="SSF53271">
    <property type="entry name" value="PRTase-like"/>
    <property type="match status" value="1"/>
</dbReference>
<evidence type="ECO:0000256" key="6">
    <source>
        <dbReference type="ARBA" id="ARBA00022741"/>
    </source>
</evidence>
<evidence type="ECO:0000313" key="15">
    <source>
        <dbReference type="Proteomes" id="UP000030764"/>
    </source>
</evidence>
<dbReference type="EMBL" id="KL367638">
    <property type="protein sequence ID" value="KFD61021.1"/>
    <property type="molecule type" value="Genomic_DNA"/>
</dbReference>
<dbReference type="Gene3D" id="3.40.50.2020">
    <property type="match status" value="1"/>
</dbReference>
<protein>
    <recommendedName>
        <fullName evidence="4">uridine/cytidine kinase</fullName>
        <ecNumber evidence="4">2.7.1.48</ecNumber>
    </recommendedName>
</protein>
<evidence type="ECO:0000256" key="10">
    <source>
        <dbReference type="ARBA" id="ARBA00048909"/>
    </source>
</evidence>
<dbReference type="FunFam" id="3.40.50.300:FF:000339">
    <property type="entry name" value="Uridine kinase"/>
    <property type="match status" value="1"/>
</dbReference>
<feature type="domain" description="Phosphoribosyltransferase" evidence="12">
    <location>
        <begin position="301"/>
        <end position="504"/>
    </location>
</feature>
<evidence type="ECO:0000256" key="8">
    <source>
        <dbReference type="ARBA" id="ARBA00022840"/>
    </source>
</evidence>